<evidence type="ECO:0000256" key="4">
    <source>
        <dbReference type="ARBA" id="ARBA00023054"/>
    </source>
</evidence>
<dbReference type="PROSITE" id="PS50192">
    <property type="entry name" value="T_SNARE"/>
    <property type="match status" value="1"/>
</dbReference>
<dbReference type="RefSeq" id="XP_060289108.1">
    <property type="nucleotide sequence ID" value="XM_060424209.1"/>
</dbReference>
<dbReference type="AlphaFoldDB" id="A0AAJ0CA06"/>
<dbReference type="SUPFAM" id="SSF58038">
    <property type="entry name" value="SNARE fusion complex"/>
    <property type="match status" value="1"/>
</dbReference>
<dbReference type="CDD" id="cd15859">
    <property type="entry name" value="SNARE_SYN8"/>
    <property type="match status" value="1"/>
</dbReference>
<keyword evidence="5 8" id="KW-0472">Membrane</keyword>
<feature type="transmembrane region" description="Helical" evidence="8">
    <location>
        <begin position="279"/>
        <end position="296"/>
    </location>
</feature>
<dbReference type="Proteomes" id="UP001244011">
    <property type="component" value="Unassembled WGS sequence"/>
</dbReference>
<comment type="caution">
    <text evidence="10">The sequence shown here is derived from an EMBL/GenBank/DDBJ whole genome shotgun (WGS) entry which is preliminary data.</text>
</comment>
<evidence type="ECO:0000256" key="2">
    <source>
        <dbReference type="ARBA" id="ARBA00022448"/>
    </source>
</evidence>
<feature type="region of interest" description="Disordered" evidence="7">
    <location>
        <begin position="119"/>
        <end position="191"/>
    </location>
</feature>
<dbReference type="InterPro" id="IPR000727">
    <property type="entry name" value="T_SNARE_dom"/>
</dbReference>
<keyword evidence="11" id="KW-1185">Reference proteome</keyword>
<gene>
    <name evidence="10" type="ORF">QBC33DRAFT_443010</name>
</gene>
<organism evidence="10 11">
    <name type="scientific">Phialemonium atrogriseum</name>
    <dbReference type="NCBI Taxonomy" id="1093897"/>
    <lineage>
        <taxon>Eukaryota</taxon>
        <taxon>Fungi</taxon>
        <taxon>Dikarya</taxon>
        <taxon>Ascomycota</taxon>
        <taxon>Pezizomycotina</taxon>
        <taxon>Sordariomycetes</taxon>
        <taxon>Sordariomycetidae</taxon>
        <taxon>Cephalothecales</taxon>
        <taxon>Cephalothecaceae</taxon>
        <taxon>Phialemonium</taxon>
    </lineage>
</organism>
<dbReference type="GO" id="GO:0061025">
    <property type="term" value="P:membrane fusion"/>
    <property type="evidence" value="ECO:0007669"/>
    <property type="project" value="UniProtKB-ARBA"/>
</dbReference>
<keyword evidence="8" id="KW-0812">Transmembrane</keyword>
<dbReference type="Gene3D" id="1.20.5.110">
    <property type="match status" value="1"/>
</dbReference>
<keyword evidence="2" id="KW-0813">Transport</keyword>
<evidence type="ECO:0000256" key="3">
    <source>
        <dbReference type="ARBA" id="ARBA00022927"/>
    </source>
</evidence>
<protein>
    <recommendedName>
        <fullName evidence="9">t-SNARE coiled-coil homology domain-containing protein</fullName>
    </recommendedName>
</protein>
<evidence type="ECO:0000313" key="11">
    <source>
        <dbReference type="Proteomes" id="UP001244011"/>
    </source>
</evidence>
<keyword evidence="4 6" id="KW-0175">Coiled coil</keyword>
<proteinExistence type="predicted"/>
<evidence type="ECO:0000256" key="5">
    <source>
        <dbReference type="ARBA" id="ARBA00023136"/>
    </source>
</evidence>
<evidence type="ECO:0000313" key="10">
    <source>
        <dbReference type="EMBL" id="KAK1772895.1"/>
    </source>
</evidence>
<comment type="subcellular location">
    <subcellularLocation>
        <location evidence="1">Endomembrane system</location>
    </subcellularLocation>
</comment>
<dbReference type="EMBL" id="MU838997">
    <property type="protein sequence ID" value="KAK1772895.1"/>
    <property type="molecule type" value="Genomic_DNA"/>
</dbReference>
<dbReference type="GO" id="GO:0006896">
    <property type="term" value="P:Golgi to vacuole transport"/>
    <property type="evidence" value="ECO:0007669"/>
    <property type="project" value="UniProtKB-ARBA"/>
</dbReference>
<sequence>MSNPNALFLLADHVKLSLLERQRAKTLNLESDSQDGHISRSLDQLRDGLESLAKEQQRLEEAGDETKAATIADSLPQLQKQYNDLTSQFHGFSTPSTAATLAHPNDPALAPDFAHAISTKPAARTSSPGAASDQRPPKKSGPKTVRFSDAPSDLEAQAAATDDDDPSARTLFGRYRDDPSQSGTPGYRDRDRLEAQGLDNVQVHEYHQQVMEEQDAHLDALGASLGRQRELSMQIGDELDTQVLMLDESERVVDRHQGRLDRARRQLGRVARTAGESKQMVAIVVLIVVLVLLIAASR</sequence>
<dbReference type="GO" id="GO:0015031">
    <property type="term" value="P:protein transport"/>
    <property type="evidence" value="ECO:0007669"/>
    <property type="project" value="UniProtKB-KW"/>
</dbReference>
<reference evidence="10" key="1">
    <citation type="submission" date="2023-06" db="EMBL/GenBank/DDBJ databases">
        <title>Genome-scale phylogeny and comparative genomics of the fungal order Sordariales.</title>
        <authorList>
            <consortium name="Lawrence Berkeley National Laboratory"/>
            <person name="Hensen N."/>
            <person name="Bonometti L."/>
            <person name="Westerberg I."/>
            <person name="Brannstrom I.O."/>
            <person name="Guillou S."/>
            <person name="Cros-Aarteil S."/>
            <person name="Calhoun S."/>
            <person name="Haridas S."/>
            <person name="Kuo A."/>
            <person name="Mondo S."/>
            <person name="Pangilinan J."/>
            <person name="Riley R."/>
            <person name="Labutti K."/>
            <person name="Andreopoulos B."/>
            <person name="Lipzen A."/>
            <person name="Chen C."/>
            <person name="Yanf M."/>
            <person name="Daum C."/>
            <person name="Ng V."/>
            <person name="Clum A."/>
            <person name="Steindorff A."/>
            <person name="Ohm R."/>
            <person name="Martin F."/>
            <person name="Silar P."/>
            <person name="Natvig D."/>
            <person name="Lalanne C."/>
            <person name="Gautier V."/>
            <person name="Ament-Velasquez S.L."/>
            <person name="Kruys A."/>
            <person name="Hutchinson M.I."/>
            <person name="Powell A.J."/>
            <person name="Barry K."/>
            <person name="Miller A.N."/>
            <person name="Grigoriev I.V."/>
            <person name="Debuchy R."/>
            <person name="Gladieux P."/>
            <person name="Thoren M.H."/>
            <person name="Johannesson H."/>
        </authorList>
    </citation>
    <scope>NUCLEOTIDE SEQUENCE</scope>
    <source>
        <strain evidence="10">8032-3</strain>
    </source>
</reference>
<evidence type="ECO:0000259" key="9">
    <source>
        <dbReference type="PROSITE" id="PS50192"/>
    </source>
</evidence>
<evidence type="ECO:0000256" key="1">
    <source>
        <dbReference type="ARBA" id="ARBA00004308"/>
    </source>
</evidence>
<keyword evidence="8" id="KW-1133">Transmembrane helix</keyword>
<name>A0AAJ0CA06_9PEZI</name>
<dbReference type="GO" id="GO:0005768">
    <property type="term" value="C:endosome"/>
    <property type="evidence" value="ECO:0007669"/>
    <property type="project" value="UniProtKB-ARBA"/>
</dbReference>
<evidence type="ECO:0000256" key="7">
    <source>
        <dbReference type="SAM" id="MobiDB-lite"/>
    </source>
</evidence>
<feature type="domain" description="T-SNARE coiled-coil homology" evidence="9">
    <location>
        <begin position="208"/>
        <end position="270"/>
    </location>
</feature>
<feature type="coiled-coil region" evidence="6">
    <location>
        <begin position="42"/>
        <end position="69"/>
    </location>
</feature>
<dbReference type="SMART" id="SM00397">
    <property type="entry name" value="t_SNARE"/>
    <property type="match status" value="1"/>
</dbReference>
<keyword evidence="3" id="KW-0653">Protein transport</keyword>
<accession>A0AAJ0CA06</accession>
<dbReference type="FunFam" id="1.20.5.110:FF:000060">
    <property type="entry name" value="SNARE complex subunit (Syn8)"/>
    <property type="match status" value="1"/>
</dbReference>
<dbReference type="GeneID" id="85307396"/>
<evidence type="ECO:0000256" key="6">
    <source>
        <dbReference type="SAM" id="Coils"/>
    </source>
</evidence>
<evidence type="ECO:0000256" key="8">
    <source>
        <dbReference type="SAM" id="Phobius"/>
    </source>
</evidence>